<dbReference type="SMART" id="SM00255">
    <property type="entry name" value="TIR"/>
    <property type="match status" value="1"/>
</dbReference>
<dbReference type="PANTHER" id="PTHR32009">
    <property type="entry name" value="TMV RESISTANCE PROTEIN N-LIKE"/>
    <property type="match status" value="1"/>
</dbReference>
<keyword evidence="1" id="KW-0520">NAD</keyword>
<dbReference type="Gramene" id="Bra027823.1">
    <property type="protein sequence ID" value="Bra027823.1-P"/>
    <property type="gene ID" value="Bra027823"/>
</dbReference>
<dbReference type="AlphaFoldDB" id="M4EGA9"/>
<protein>
    <recommendedName>
        <fullName evidence="3">TIR domain-containing protein</fullName>
    </recommendedName>
</protein>
<dbReference type="InterPro" id="IPR000157">
    <property type="entry name" value="TIR_dom"/>
</dbReference>
<evidence type="ECO:0000256" key="1">
    <source>
        <dbReference type="ARBA" id="ARBA00023027"/>
    </source>
</evidence>
<evidence type="ECO:0000313" key="5">
    <source>
        <dbReference type="Proteomes" id="UP000011750"/>
    </source>
</evidence>
<reference evidence="4 5" key="1">
    <citation type="journal article" date="2011" name="Nat. Genet.">
        <title>The genome of the mesopolyploid crop species Brassica rapa.</title>
        <authorList>
            <consortium name="Brassica rapa Genome Sequencing Project Consortium"/>
            <person name="Wang X."/>
            <person name="Wang H."/>
            <person name="Wang J."/>
            <person name="Sun R."/>
            <person name="Wu J."/>
            <person name="Liu S."/>
            <person name="Bai Y."/>
            <person name="Mun J.H."/>
            <person name="Bancroft I."/>
            <person name="Cheng F."/>
            <person name="Huang S."/>
            <person name="Li X."/>
            <person name="Hua W."/>
            <person name="Wang J."/>
            <person name="Wang X."/>
            <person name="Freeling M."/>
            <person name="Pires J.C."/>
            <person name="Paterson A.H."/>
            <person name="Chalhoub B."/>
            <person name="Wang B."/>
            <person name="Hayward A."/>
            <person name="Sharpe A.G."/>
            <person name="Park B.S."/>
            <person name="Weisshaar B."/>
            <person name="Liu B."/>
            <person name="Li B."/>
            <person name="Liu B."/>
            <person name="Tong C."/>
            <person name="Song C."/>
            <person name="Duran C."/>
            <person name="Peng C."/>
            <person name="Geng C."/>
            <person name="Koh C."/>
            <person name="Lin C."/>
            <person name="Edwards D."/>
            <person name="Mu D."/>
            <person name="Shen D."/>
            <person name="Soumpourou E."/>
            <person name="Li F."/>
            <person name="Fraser F."/>
            <person name="Conant G."/>
            <person name="Lassalle G."/>
            <person name="King G.J."/>
            <person name="Bonnema G."/>
            <person name="Tang H."/>
            <person name="Wang H."/>
            <person name="Belcram H."/>
            <person name="Zhou H."/>
            <person name="Hirakawa H."/>
            <person name="Abe H."/>
            <person name="Guo H."/>
            <person name="Wang H."/>
            <person name="Jin H."/>
            <person name="Parkin I.A."/>
            <person name="Batley J."/>
            <person name="Kim J.S."/>
            <person name="Just J."/>
            <person name="Li J."/>
            <person name="Xu J."/>
            <person name="Deng J."/>
            <person name="Kim J.A."/>
            <person name="Li J."/>
            <person name="Yu J."/>
            <person name="Meng J."/>
            <person name="Wang J."/>
            <person name="Min J."/>
            <person name="Poulain J."/>
            <person name="Wang J."/>
            <person name="Hatakeyama K."/>
            <person name="Wu K."/>
            <person name="Wang L."/>
            <person name="Fang L."/>
            <person name="Trick M."/>
            <person name="Links M.G."/>
            <person name="Zhao M."/>
            <person name="Jin M."/>
            <person name="Ramchiary N."/>
            <person name="Drou N."/>
            <person name="Berkman P.J."/>
            <person name="Cai Q."/>
            <person name="Huang Q."/>
            <person name="Li R."/>
            <person name="Tabata S."/>
            <person name="Cheng S."/>
            <person name="Zhang S."/>
            <person name="Zhang S."/>
            <person name="Huang S."/>
            <person name="Sato S."/>
            <person name="Sun S."/>
            <person name="Kwon S.J."/>
            <person name="Choi S.R."/>
            <person name="Lee T.H."/>
            <person name="Fan W."/>
            <person name="Zhao X."/>
            <person name="Tan X."/>
            <person name="Xu X."/>
            <person name="Wang Y."/>
            <person name="Qiu Y."/>
            <person name="Yin Y."/>
            <person name="Li Y."/>
            <person name="Du Y."/>
            <person name="Liao Y."/>
            <person name="Lim Y."/>
            <person name="Narusaka Y."/>
            <person name="Wang Y."/>
            <person name="Wang Z."/>
            <person name="Li Z."/>
            <person name="Wang Z."/>
            <person name="Xiong Z."/>
            <person name="Zhang Z."/>
        </authorList>
    </citation>
    <scope>NUCLEOTIDE SEQUENCE [LARGE SCALE GENOMIC DNA]</scope>
    <source>
        <strain evidence="4 5">cv. Chiifu-401-42</strain>
    </source>
</reference>
<dbReference type="Proteomes" id="UP000011750">
    <property type="component" value="Chromosome A09"/>
</dbReference>
<sequence length="476" mass="54135">MASSSRSWRYNVFPSFHGPDVRVTFMSHLKKQFQHNGIIAFNDEGIERSKLIGTELIRAIRESRISIVVLSKNYGSSSSCLNELVEIFKCQESAGQIVMTVFYKVDPCDVRKQMAEFGKTFKETCEGKTETQPLTNLKKMDLAMSCHLKARLHGYSKLVPSHVSGSSGGRGRLGLRNFPDISRNVSKFSISVEELDQVPESIRLWSRLHVLTITSKGKLKSLTHLPQSVRHLHLSCIGEQRIPYFKKSLQRVELYLNSCRSSLLRGNCELKEGLTCPYDTPYTQLNYTNCFKLDRKARTAIITKPFAQGWACLPGGEVPVEFDHRAKGNRVTIHPMSNMSLTIFKVCVVISPNQQTRESEQLACRRISKGIEEISVYAIPRIQRKHLFLFPSYLLQEATGREVVFEFSGGFEIVECGVQIWKDESERNQSAYSKPGNGEEEDVSNNPQDTYNISKAWDEEEAEEYVNLNPAKRTKR</sequence>
<feature type="region of interest" description="Disordered" evidence="2">
    <location>
        <begin position="427"/>
        <end position="456"/>
    </location>
</feature>
<name>M4EGA9_BRACM</name>
<dbReference type="SUPFAM" id="SSF52200">
    <property type="entry name" value="Toll/Interleukin receptor TIR domain"/>
    <property type="match status" value="1"/>
</dbReference>
<feature type="domain" description="TIR" evidence="3">
    <location>
        <begin position="8"/>
        <end position="152"/>
    </location>
</feature>
<feature type="compositionally biased region" description="Polar residues" evidence="2">
    <location>
        <begin position="444"/>
        <end position="453"/>
    </location>
</feature>
<dbReference type="FunFam" id="3.40.50.10140:FF:000007">
    <property type="entry name" value="Disease resistance protein (TIR-NBS-LRR class)"/>
    <property type="match status" value="1"/>
</dbReference>
<dbReference type="PANTHER" id="PTHR32009:SF115">
    <property type="entry name" value="RPP1-LIKE DISEASE RESISTANCE PROTEIN-RELATED"/>
    <property type="match status" value="1"/>
</dbReference>
<reference evidence="4 5" key="2">
    <citation type="journal article" date="2018" name="Hortic Res">
        <title>Improved Brassica rapa reference genome by single-molecule sequencing and chromosome conformation capture technologies.</title>
        <authorList>
            <person name="Zhang L."/>
            <person name="Cai X."/>
            <person name="Wu J."/>
            <person name="Liu M."/>
            <person name="Grob S."/>
            <person name="Cheng F."/>
            <person name="Liang J."/>
            <person name="Cai C."/>
            <person name="Liu Z."/>
            <person name="Liu B."/>
            <person name="Wang F."/>
            <person name="Li S."/>
            <person name="Liu F."/>
            <person name="Li X."/>
            <person name="Cheng L."/>
            <person name="Yang W."/>
            <person name="Li M.H."/>
            <person name="Grossniklaus U."/>
            <person name="Zheng H."/>
            <person name="Wang X."/>
        </authorList>
    </citation>
    <scope>NUCLEOTIDE SEQUENCE [LARGE SCALE GENOMIC DNA]</scope>
    <source>
        <strain evidence="4 5">cv. Chiifu-401-42</strain>
    </source>
</reference>
<evidence type="ECO:0000313" key="4">
    <source>
        <dbReference type="EnsemblPlants" id="Bra027823.1-P"/>
    </source>
</evidence>
<dbReference type="Pfam" id="PF01582">
    <property type="entry name" value="TIR"/>
    <property type="match status" value="1"/>
</dbReference>
<dbReference type="EnsemblPlants" id="Bra027823.1">
    <property type="protein sequence ID" value="Bra027823.1-P"/>
    <property type="gene ID" value="Bra027823"/>
</dbReference>
<dbReference type="GO" id="GO:0007165">
    <property type="term" value="P:signal transduction"/>
    <property type="evidence" value="ECO:0000318"/>
    <property type="project" value="GO_Central"/>
</dbReference>
<proteinExistence type="predicted"/>
<reference evidence="4" key="3">
    <citation type="submission" date="2023-03" db="UniProtKB">
        <authorList>
            <consortium name="EnsemblPlants"/>
        </authorList>
    </citation>
    <scope>IDENTIFICATION</scope>
    <source>
        <strain evidence="4">cv. Chiifu-401-42</strain>
    </source>
</reference>
<evidence type="ECO:0000259" key="3">
    <source>
        <dbReference type="PROSITE" id="PS50104"/>
    </source>
</evidence>
<dbReference type="InParanoid" id="M4EGA9"/>
<dbReference type="InterPro" id="IPR035897">
    <property type="entry name" value="Toll_tir_struct_dom_sf"/>
</dbReference>
<dbReference type="GO" id="GO:0005634">
    <property type="term" value="C:nucleus"/>
    <property type="evidence" value="ECO:0000318"/>
    <property type="project" value="GO_Central"/>
</dbReference>
<keyword evidence="5" id="KW-1185">Reference proteome</keyword>
<organism evidence="4 5">
    <name type="scientific">Brassica campestris</name>
    <name type="common">Field mustard</name>
    <dbReference type="NCBI Taxonomy" id="3711"/>
    <lineage>
        <taxon>Eukaryota</taxon>
        <taxon>Viridiplantae</taxon>
        <taxon>Streptophyta</taxon>
        <taxon>Embryophyta</taxon>
        <taxon>Tracheophyta</taxon>
        <taxon>Spermatophyta</taxon>
        <taxon>Magnoliopsida</taxon>
        <taxon>eudicotyledons</taxon>
        <taxon>Gunneridae</taxon>
        <taxon>Pentapetalae</taxon>
        <taxon>rosids</taxon>
        <taxon>malvids</taxon>
        <taxon>Brassicales</taxon>
        <taxon>Brassicaceae</taxon>
        <taxon>Brassiceae</taxon>
        <taxon>Brassica</taxon>
    </lineage>
</organism>
<dbReference type="PROSITE" id="PS50104">
    <property type="entry name" value="TIR"/>
    <property type="match status" value="1"/>
</dbReference>
<evidence type="ECO:0000256" key="2">
    <source>
        <dbReference type="SAM" id="MobiDB-lite"/>
    </source>
</evidence>
<dbReference type="HOGENOM" id="CLU_574103_0_0_1"/>
<dbReference type="Gene3D" id="3.40.50.10140">
    <property type="entry name" value="Toll/interleukin-1 receptor homology (TIR) domain"/>
    <property type="match status" value="1"/>
</dbReference>
<accession>M4EGA9</accession>